<reference evidence="7" key="1">
    <citation type="submission" date="2025-08" db="UniProtKB">
        <authorList>
            <consortium name="RefSeq"/>
        </authorList>
    </citation>
    <scope>IDENTIFICATION</scope>
    <source>
        <tissue evidence="7">Whole larvae</tissue>
    </source>
</reference>
<dbReference type="PANTHER" id="PTHR10315:SF83">
    <property type="entry name" value="RING-TYPE E3 UBIQUITIN TRANSFERASE"/>
    <property type="match status" value="1"/>
</dbReference>
<evidence type="ECO:0000313" key="7">
    <source>
        <dbReference type="RefSeq" id="XP_052750051.1"/>
    </source>
</evidence>
<keyword evidence="2 4" id="KW-0863">Zinc-finger</keyword>
<dbReference type="InterPro" id="IPR013083">
    <property type="entry name" value="Znf_RING/FYVE/PHD"/>
</dbReference>
<sequence length="253" mass="29440">MEPLQCRGPYVCPSCGGVWCTKCSIRLRRCARYRSLFLRPATPCLALQLLIDDLMLPYRNYSQGCTDLLTATTRAKHEEDCQFNTVICPVKSHCHPIPFKELSAHIESTHDIIAIYSQKIKIPIENFCAIFKKPDHRRTKYRYILLNHKSAFIIKIIFNKHHFQIDVMRKKLVCIAEQKSELNNSQFCALIKLYTQSSVIKTINFIENNTYGRKVDVQWNNFLLELKKTMSITIRVRITNSDTESTRRDYAGS</sequence>
<evidence type="ECO:0000256" key="2">
    <source>
        <dbReference type="ARBA" id="ARBA00022771"/>
    </source>
</evidence>
<dbReference type="SUPFAM" id="SSF49599">
    <property type="entry name" value="TRAF domain-like"/>
    <property type="match status" value="1"/>
</dbReference>
<protein>
    <submittedName>
        <fullName evidence="7">Uncharacterized protein LOC113514032</fullName>
    </submittedName>
</protein>
<dbReference type="GeneID" id="113514032"/>
<accession>A0ABM3MF74</accession>
<evidence type="ECO:0000256" key="3">
    <source>
        <dbReference type="ARBA" id="ARBA00022833"/>
    </source>
</evidence>
<feature type="domain" description="SIAH-type" evidence="5">
    <location>
        <begin position="53"/>
        <end position="111"/>
    </location>
</feature>
<dbReference type="PANTHER" id="PTHR10315">
    <property type="entry name" value="E3 UBIQUITIN PROTEIN LIGASE SIAH"/>
    <property type="match status" value="1"/>
</dbReference>
<dbReference type="Pfam" id="PF21361">
    <property type="entry name" value="Sina_ZnF"/>
    <property type="match status" value="1"/>
</dbReference>
<dbReference type="Gene3D" id="3.30.40.10">
    <property type="entry name" value="Zinc/RING finger domain, C3HC4 (zinc finger)"/>
    <property type="match status" value="1"/>
</dbReference>
<keyword evidence="1" id="KW-0479">Metal-binding</keyword>
<gene>
    <name evidence="7" type="primary">LOC113514032</name>
</gene>
<name>A0ABM3MF74_GALME</name>
<dbReference type="PROSITE" id="PS51081">
    <property type="entry name" value="ZF_SIAH"/>
    <property type="match status" value="1"/>
</dbReference>
<dbReference type="InterPro" id="IPR013010">
    <property type="entry name" value="Znf_SIAH"/>
</dbReference>
<dbReference type="RefSeq" id="XP_052750051.1">
    <property type="nucleotide sequence ID" value="XM_052894091.1"/>
</dbReference>
<dbReference type="Proteomes" id="UP001652740">
    <property type="component" value="Unplaced"/>
</dbReference>
<evidence type="ECO:0000256" key="1">
    <source>
        <dbReference type="ARBA" id="ARBA00022723"/>
    </source>
</evidence>
<evidence type="ECO:0000256" key="4">
    <source>
        <dbReference type="PROSITE-ProRule" id="PRU00455"/>
    </source>
</evidence>
<dbReference type="InterPro" id="IPR052088">
    <property type="entry name" value="E3_ubiquitin-ligase_SINA"/>
</dbReference>
<keyword evidence="6" id="KW-1185">Reference proteome</keyword>
<evidence type="ECO:0000259" key="5">
    <source>
        <dbReference type="PROSITE" id="PS51081"/>
    </source>
</evidence>
<organism evidence="6 7">
    <name type="scientific">Galleria mellonella</name>
    <name type="common">Greater wax moth</name>
    <dbReference type="NCBI Taxonomy" id="7137"/>
    <lineage>
        <taxon>Eukaryota</taxon>
        <taxon>Metazoa</taxon>
        <taxon>Ecdysozoa</taxon>
        <taxon>Arthropoda</taxon>
        <taxon>Hexapoda</taxon>
        <taxon>Insecta</taxon>
        <taxon>Pterygota</taxon>
        <taxon>Neoptera</taxon>
        <taxon>Endopterygota</taxon>
        <taxon>Lepidoptera</taxon>
        <taxon>Glossata</taxon>
        <taxon>Ditrysia</taxon>
        <taxon>Pyraloidea</taxon>
        <taxon>Pyralidae</taxon>
        <taxon>Galleriinae</taxon>
        <taxon>Galleria</taxon>
    </lineage>
</organism>
<evidence type="ECO:0000313" key="6">
    <source>
        <dbReference type="Proteomes" id="UP001652740"/>
    </source>
</evidence>
<keyword evidence="3" id="KW-0862">Zinc</keyword>
<proteinExistence type="predicted"/>